<dbReference type="InterPro" id="IPR012337">
    <property type="entry name" value="RNaseH-like_sf"/>
</dbReference>
<dbReference type="Proteomes" id="UP000681722">
    <property type="component" value="Unassembled WGS sequence"/>
</dbReference>
<evidence type="ECO:0000313" key="2">
    <source>
        <dbReference type="Proteomes" id="UP000681722"/>
    </source>
</evidence>
<comment type="caution">
    <text evidence="1">The sequence shown here is derived from an EMBL/GenBank/DDBJ whole genome shotgun (WGS) entry which is preliminary data.</text>
</comment>
<reference evidence="1" key="1">
    <citation type="submission" date="2021-02" db="EMBL/GenBank/DDBJ databases">
        <authorList>
            <person name="Nowell W R."/>
        </authorList>
    </citation>
    <scope>NUCLEOTIDE SEQUENCE</scope>
</reference>
<dbReference type="AlphaFoldDB" id="A0A8S2XPW0"/>
<dbReference type="OrthoDB" id="1607513at2759"/>
<evidence type="ECO:0000313" key="1">
    <source>
        <dbReference type="EMBL" id="CAF4510140.1"/>
    </source>
</evidence>
<name>A0A8S2XPW0_9BILA</name>
<protein>
    <submittedName>
        <fullName evidence="1">Uncharacterized protein</fullName>
    </submittedName>
</protein>
<dbReference type="SUPFAM" id="SSF53098">
    <property type="entry name" value="Ribonuclease H-like"/>
    <property type="match status" value="1"/>
</dbReference>
<proteinExistence type="predicted"/>
<dbReference type="EMBL" id="CAJOBC010107663">
    <property type="protein sequence ID" value="CAF4510140.1"/>
    <property type="molecule type" value="Genomic_DNA"/>
</dbReference>
<feature type="non-terminal residue" evidence="1">
    <location>
        <position position="1"/>
    </location>
</feature>
<accession>A0A8S2XPW0</accession>
<feature type="non-terminal residue" evidence="1">
    <location>
        <position position="311"/>
    </location>
</feature>
<gene>
    <name evidence="1" type="ORF">SRO942_LOCUS45270</name>
</gene>
<organism evidence="1 2">
    <name type="scientific">Didymodactylos carnosus</name>
    <dbReference type="NCBI Taxonomy" id="1234261"/>
    <lineage>
        <taxon>Eukaryota</taxon>
        <taxon>Metazoa</taxon>
        <taxon>Spiralia</taxon>
        <taxon>Gnathifera</taxon>
        <taxon>Rotifera</taxon>
        <taxon>Eurotatoria</taxon>
        <taxon>Bdelloidea</taxon>
        <taxon>Philodinida</taxon>
        <taxon>Philodinidae</taxon>
        <taxon>Didymodactylos</taxon>
    </lineage>
</organism>
<sequence length="311" mass="35578">SVHSLENDGLNSLENDGLVQTAIEIGANFGLVDVRDFEERKTGLNVWKEIEEIFESFNLLLGDTPVTTDQGSNMINALKINHEARYACLAHRTSTVLETAWENLKTVSDIRTYVQQSGGLQHKLPKTLKRTSGTRPWRSYYLIHQSLYEAYDTLFQLLRECREQHHLTHIDQKITYEISELVSEFSAIFDNLEFSKKTTLQNVIPSYYLMKQYCIVDNKHDKYWTSTVSLHWIATYLDPSFKESSFVNDRKFLDDQKQCIIGGLLVLTKDFKDFLTPATTTDSSPSSSLSSTATTVATTTFVHPLKKIKKD</sequence>